<keyword evidence="3" id="KW-1185">Reference proteome</keyword>
<evidence type="ECO:0000313" key="3">
    <source>
        <dbReference type="Proteomes" id="UP000029228"/>
    </source>
</evidence>
<name>A0A090RR93_9VIBR</name>
<evidence type="ECO:0000256" key="1">
    <source>
        <dbReference type="SAM" id="Phobius"/>
    </source>
</evidence>
<keyword evidence="1" id="KW-0472">Membrane</keyword>
<feature type="transmembrane region" description="Helical" evidence="1">
    <location>
        <begin position="17"/>
        <end position="36"/>
    </location>
</feature>
<proteinExistence type="predicted"/>
<dbReference type="AlphaFoldDB" id="A0A090RR93"/>
<sequence length="42" mass="4485">MFSILLGLALFNEVPTVWTYIGGSLIVVGALINTFGKRSASK</sequence>
<reference evidence="2 3" key="1">
    <citation type="submission" date="2014-09" db="EMBL/GenBank/DDBJ databases">
        <title>Vibrio maritimus JCM 19235. (C45) whole genome shotgun sequence.</title>
        <authorList>
            <person name="Sawabe T."/>
            <person name="Meirelles P."/>
            <person name="Nakanishi M."/>
            <person name="Sayaka M."/>
            <person name="Hattori M."/>
            <person name="Ohkuma M."/>
        </authorList>
    </citation>
    <scope>NUCLEOTIDE SEQUENCE [LARGE SCALE GENOMIC DNA]</scope>
    <source>
        <strain evidence="3">JCM19235</strain>
    </source>
</reference>
<evidence type="ECO:0008006" key="4">
    <source>
        <dbReference type="Google" id="ProtNLM"/>
    </source>
</evidence>
<dbReference type="STRING" id="990268.JCM19235_5607"/>
<organism evidence="2 3">
    <name type="scientific">Vibrio maritimus</name>
    <dbReference type="NCBI Taxonomy" id="990268"/>
    <lineage>
        <taxon>Bacteria</taxon>
        <taxon>Pseudomonadati</taxon>
        <taxon>Pseudomonadota</taxon>
        <taxon>Gammaproteobacteria</taxon>
        <taxon>Vibrionales</taxon>
        <taxon>Vibrionaceae</taxon>
        <taxon>Vibrio</taxon>
    </lineage>
</organism>
<evidence type="ECO:0000313" key="2">
    <source>
        <dbReference type="EMBL" id="GAL17058.1"/>
    </source>
</evidence>
<dbReference type="Proteomes" id="UP000029228">
    <property type="component" value="Unassembled WGS sequence"/>
</dbReference>
<protein>
    <recommendedName>
        <fullName evidence="4">Metabolite transporter (DMT) superfamily</fullName>
    </recommendedName>
</protein>
<reference evidence="2 3" key="2">
    <citation type="submission" date="2014-09" db="EMBL/GenBank/DDBJ databases">
        <authorList>
            <consortium name="NBRP consortium"/>
            <person name="Sawabe T."/>
            <person name="Meirelles P."/>
            <person name="Nakanishi M."/>
            <person name="Sayaka M."/>
            <person name="Hattori M."/>
            <person name="Ohkuma M."/>
        </authorList>
    </citation>
    <scope>NUCLEOTIDE SEQUENCE [LARGE SCALE GENOMIC DNA]</scope>
    <source>
        <strain evidence="3">JCM19235</strain>
    </source>
</reference>
<gene>
    <name evidence="2" type="ORF">JCM19235_5607</name>
</gene>
<dbReference type="SUPFAM" id="SSF103481">
    <property type="entry name" value="Multidrug resistance efflux transporter EmrE"/>
    <property type="match status" value="1"/>
</dbReference>
<keyword evidence="1" id="KW-0812">Transmembrane</keyword>
<dbReference type="InterPro" id="IPR037185">
    <property type="entry name" value="EmrE-like"/>
</dbReference>
<comment type="caution">
    <text evidence="2">The sequence shown here is derived from an EMBL/GenBank/DDBJ whole genome shotgun (WGS) entry which is preliminary data.</text>
</comment>
<accession>A0A090RR93</accession>
<dbReference type="EMBL" id="BBMR01000001">
    <property type="protein sequence ID" value="GAL17058.1"/>
    <property type="molecule type" value="Genomic_DNA"/>
</dbReference>
<keyword evidence="1" id="KW-1133">Transmembrane helix</keyword>